<feature type="transmembrane region" description="Helical" evidence="1">
    <location>
        <begin position="6"/>
        <end position="25"/>
    </location>
</feature>
<sequence length="61" mass="7358">MIFIFFIIFSFFILYTYNALVNRLCTKNEVPEEKQKLIYNYVNVSTVLLLLCTYYDFTHVS</sequence>
<keyword evidence="1" id="KW-0472">Membrane</keyword>
<evidence type="ECO:0000256" key="1">
    <source>
        <dbReference type="SAM" id="Phobius"/>
    </source>
</evidence>
<comment type="caution">
    <text evidence="2">The sequence shown here is derived from an EMBL/GenBank/DDBJ whole genome shotgun (WGS) entry which is preliminary data.</text>
</comment>
<evidence type="ECO:0000313" key="2">
    <source>
        <dbReference type="EMBL" id="GGH88091.1"/>
    </source>
</evidence>
<name>A0A8J3A1W3_9BACL</name>
<proteinExistence type="predicted"/>
<dbReference type="RefSeq" id="WP_188499114.1">
    <property type="nucleotide sequence ID" value="NZ_BMFV01000046.1"/>
</dbReference>
<evidence type="ECO:0000313" key="3">
    <source>
        <dbReference type="Proteomes" id="UP000656813"/>
    </source>
</evidence>
<protein>
    <submittedName>
        <fullName evidence="2">Uncharacterized protein</fullName>
    </submittedName>
</protein>
<dbReference type="Proteomes" id="UP000656813">
    <property type="component" value="Unassembled WGS sequence"/>
</dbReference>
<keyword evidence="1" id="KW-1133">Transmembrane helix</keyword>
<dbReference type="EMBL" id="BMFV01000046">
    <property type="protein sequence ID" value="GGH88091.1"/>
    <property type="molecule type" value="Genomic_DNA"/>
</dbReference>
<reference evidence="2" key="1">
    <citation type="journal article" date="2014" name="Int. J. Syst. Evol. Microbiol.">
        <title>Complete genome sequence of Corynebacterium casei LMG S-19264T (=DSM 44701T), isolated from a smear-ripened cheese.</title>
        <authorList>
            <consortium name="US DOE Joint Genome Institute (JGI-PGF)"/>
            <person name="Walter F."/>
            <person name="Albersmeier A."/>
            <person name="Kalinowski J."/>
            <person name="Ruckert C."/>
        </authorList>
    </citation>
    <scope>NUCLEOTIDE SEQUENCE</scope>
    <source>
        <strain evidence="2">CGMCC 1.12777</strain>
    </source>
</reference>
<keyword evidence="3" id="KW-1185">Reference proteome</keyword>
<dbReference type="AlphaFoldDB" id="A0A8J3A1W3"/>
<gene>
    <name evidence="2" type="ORF">GCM10007096_39620</name>
</gene>
<reference evidence="2" key="2">
    <citation type="submission" date="2020-09" db="EMBL/GenBank/DDBJ databases">
        <authorList>
            <person name="Sun Q."/>
            <person name="Zhou Y."/>
        </authorList>
    </citation>
    <scope>NUCLEOTIDE SEQUENCE</scope>
    <source>
        <strain evidence="2">CGMCC 1.12777</strain>
    </source>
</reference>
<feature type="transmembrane region" description="Helical" evidence="1">
    <location>
        <begin position="37"/>
        <end position="57"/>
    </location>
</feature>
<accession>A0A8J3A1W3</accession>
<keyword evidence="1" id="KW-0812">Transmembrane</keyword>
<organism evidence="2 3">
    <name type="scientific">Pullulanibacillus pueri</name>
    <dbReference type="NCBI Taxonomy" id="1437324"/>
    <lineage>
        <taxon>Bacteria</taxon>
        <taxon>Bacillati</taxon>
        <taxon>Bacillota</taxon>
        <taxon>Bacilli</taxon>
        <taxon>Bacillales</taxon>
        <taxon>Sporolactobacillaceae</taxon>
        <taxon>Pullulanibacillus</taxon>
    </lineage>
</organism>